<sequence>MTAVKRSEDQGFLLYQTTCALIAAIAGLNVGWHISVPNMPQQIITNCGIESSGGLPPCLPMTDYVWGLTVGLYAIGGLVGSLGTMFTNMWFGRRANIMICTVFTIIGGILSALAVNTGMYTVGRVFVGIGSGLAGSSVPIYVSEISTKRTRGALGSFFELFLNLGILFTQVAGLYLSKIPDWRFLWVIPSVLALVQLVLLFFFTVECPRRLCANKKYDQAKAALQKLRGDADIEQEFNKMLEARKRDEHRRQMTLWEVISGKDKHVLINTIYVMVLLAYNQIGGVGPMSVYSVSFFTSIFNGDTSMATNLSIIDAAVNIVATLIAVFFMNKVGRKGFMLISTGGMTIACIGIVIGSSVATDKTGPLVIFSAILFLFTYSLGCGVVPWLMIAELLPLHALAAGSALGNSSNWLVNFVENTLWPIINSSLQNYSFIIFIIINFIGFLFCIFCLEETTHKDLDRDHSKPHDKPVDLELEDNSNSAIDKTDNVEHVENMDSPAESTSSDAR</sequence>
<evidence type="ECO:0000313" key="12">
    <source>
        <dbReference type="Proteomes" id="UP000654370"/>
    </source>
</evidence>
<keyword evidence="6 9" id="KW-0472">Membrane</keyword>
<feature type="transmembrane region" description="Helical" evidence="9">
    <location>
        <begin position="306"/>
        <end position="329"/>
    </location>
</feature>
<comment type="similarity">
    <text evidence="2 7">Belongs to the major facilitator superfamily. Sugar transporter (TC 2.A.1.1) family.</text>
</comment>
<accession>A0A8H7UJX6</accession>
<evidence type="ECO:0000256" key="1">
    <source>
        <dbReference type="ARBA" id="ARBA00004141"/>
    </source>
</evidence>
<feature type="transmembrane region" description="Helical" evidence="9">
    <location>
        <begin position="366"/>
        <end position="389"/>
    </location>
</feature>
<feature type="transmembrane region" description="Helical" evidence="9">
    <location>
        <begin position="336"/>
        <end position="360"/>
    </location>
</feature>
<dbReference type="PANTHER" id="PTHR23503:SF8">
    <property type="entry name" value="FACILITATED GLUCOSE TRANSPORTER PROTEIN 1"/>
    <property type="match status" value="1"/>
</dbReference>
<keyword evidence="4 9" id="KW-0812">Transmembrane</keyword>
<dbReference type="Gene3D" id="1.20.1250.20">
    <property type="entry name" value="MFS general substrate transporter like domains"/>
    <property type="match status" value="1"/>
</dbReference>
<dbReference type="InterPro" id="IPR045263">
    <property type="entry name" value="GLUT"/>
</dbReference>
<feature type="transmembrane region" description="Helical" evidence="9">
    <location>
        <begin position="266"/>
        <end position="286"/>
    </location>
</feature>
<evidence type="ECO:0000313" key="11">
    <source>
        <dbReference type="EMBL" id="KAG2182498.1"/>
    </source>
</evidence>
<feature type="transmembrane region" description="Helical" evidence="9">
    <location>
        <begin position="396"/>
        <end position="413"/>
    </location>
</feature>
<feature type="transmembrane region" description="Helical" evidence="9">
    <location>
        <begin position="433"/>
        <end position="451"/>
    </location>
</feature>
<feature type="transmembrane region" description="Helical" evidence="9">
    <location>
        <begin position="12"/>
        <end position="32"/>
    </location>
</feature>
<dbReference type="Proteomes" id="UP000654370">
    <property type="component" value="Unassembled WGS sequence"/>
</dbReference>
<dbReference type="Pfam" id="PF00083">
    <property type="entry name" value="Sugar_tr"/>
    <property type="match status" value="1"/>
</dbReference>
<comment type="subcellular location">
    <subcellularLocation>
        <location evidence="1">Membrane</location>
        <topology evidence="1">Multi-pass membrane protein</topology>
    </subcellularLocation>
</comment>
<evidence type="ECO:0000259" key="10">
    <source>
        <dbReference type="PROSITE" id="PS50850"/>
    </source>
</evidence>
<evidence type="ECO:0000256" key="9">
    <source>
        <dbReference type="SAM" id="Phobius"/>
    </source>
</evidence>
<dbReference type="InterPro" id="IPR003663">
    <property type="entry name" value="Sugar/inositol_transpt"/>
</dbReference>
<evidence type="ECO:0000256" key="3">
    <source>
        <dbReference type="ARBA" id="ARBA00022448"/>
    </source>
</evidence>
<feature type="transmembrane region" description="Helical" evidence="9">
    <location>
        <begin position="64"/>
        <end position="83"/>
    </location>
</feature>
<evidence type="ECO:0000256" key="8">
    <source>
        <dbReference type="SAM" id="MobiDB-lite"/>
    </source>
</evidence>
<dbReference type="NCBIfam" id="TIGR00879">
    <property type="entry name" value="SP"/>
    <property type="match status" value="1"/>
</dbReference>
<evidence type="ECO:0000256" key="7">
    <source>
        <dbReference type="RuleBase" id="RU003346"/>
    </source>
</evidence>
<evidence type="ECO:0000256" key="5">
    <source>
        <dbReference type="ARBA" id="ARBA00022989"/>
    </source>
</evidence>
<gene>
    <name evidence="11" type="ORF">INT43_007429</name>
</gene>
<dbReference type="InterPro" id="IPR036259">
    <property type="entry name" value="MFS_trans_sf"/>
</dbReference>
<comment type="caution">
    <text evidence="11">The sequence shown here is derived from an EMBL/GenBank/DDBJ whole genome shotgun (WGS) entry which is preliminary data.</text>
</comment>
<proteinExistence type="inferred from homology"/>
<feature type="transmembrane region" description="Helical" evidence="9">
    <location>
        <begin position="154"/>
        <end position="176"/>
    </location>
</feature>
<dbReference type="SUPFAM" id="SSF103473">
    <property type="entry name" value="MFS general substrate transporter"/>
    <property type="match status" value="1"/>
</dbReference>
<feature type="transmembrane region" description="Helical" evidence="9">
    <location>
        <begin position="121"/>
        <end position="142"/>
    </location>
</feature>
<dbReference type="EMBL" id="JAEPQZ010000004">
    <property type="protein sequence ID" value="KAG2182498.1"/>
    <property type="molecule type" value="Genomic_DNA"/>
</dbReference>
<evidence type="ECO:0000256" key="2">
    <source>
        <dbReference type="ARBA" id="ARBA00010992"/>
    </source>
</evidence>
<dbReference type="PANTHER" id="PTHR23503">
    <property type="entry name" value="SOLUTE CARRIER FAMILY 2"/>
    <property type="match status" value="1"/>
</dbReference>
<evidence type="ECO:0000256" key="4">
    <source>
        <dbReference type="ARBA" id="ARBA00022692"/>
    </source>
</evidence>
<dbReference type="OrthoDB" id="6612291at2759"/>
<keyword evidence="3 7" id="KW-0813">Transport</keyword>
<feature type="compositionally biased region" description="Basic and acidic residues" evidence="8">
    <location>
        <begin position="484"/>
        <end position="494"/>
    </location>
</feature>
<dbReference type="GO" id="GO:0016020">
    <property type="term" value="C:membrane"/>
    <property type="evidence" value="ECO:0007669"/>
    <property type="project" value="UniProtKB-SubCell"/>
</dbReference>
<dbReference type="PROSITE" id="PS00217">
    <property type="entry name" value="SUGAR_TRANSPORT_2"/>
    <property type="match status" value="1"/>
</dbReference>
<dbReference type="InterPro" id="IPR020846">
    <property type="entry name" value="MFS_dom"/>
</dbReference>
<name>A0A8H7UJX6_MORIS</name>
<organism evidence="11 12">
    <name type="scientific">Mortierella isabellina</name>
    <name type="common">Filamentous fungus</name>
    <name type="synonym">Umbelopsis isabellina</name>
    <dbReference type="NCBI Taxonomy" id="91625"/>
    <lineage>
        <taxon>Eukaryota</taxon>
        <taxon>Fungi</taxon>
        <taxon>Fungi incertae sedis</taxon>
        <taxon>Mucoromycota</taxon>
        <taxon>Mucoromycotina</taxon>
        <taxon>Umbelopsidomycetes</taxon>
        <taxon>Umbelopsidales</taxon>
        <taxon>Umbelopsidaceae</taxon>
        <taxon>Umbelopsis</taxon>
    </lineage>
</organism>
<protein>
    <recommendedName>
        <fullName evidence="10">Major facilitator superfamily (MFS) profile domain-containing protein</fullName>
    </recommendedName>
</protein>
<keyword evidence="12" id="KW-1185">Reference proteome</keyword>
<feature type="transmembrane region" description="Helical" evidence="9">
    <location>
        <begin position="182"/>
        <end position="205"/>
    </location>
</feature>
<feature type="region of interest" description="Disordered" evidence="8">
    <location>
        <begin position="459"/>
        <end position="507"/>
    </location>
</feature>
<evidence type="ECO:0000256" key="6">
    <source>
        <dbReference type="ARBA" id="ARBA00023136"/>
    </source>
</evidence>
<dbReference type="AlphaFoldDB" id="A0A8H7UJX6"/>
<dbReference type="InterPro" id="IPR005829">
    <property type="entry name" value="Sugar_transporter_CS"/>
</dbReference>
<feature type="transmembrane region" description="Helical" evidence="9">
    <location>
        <begin position="95"/>
        <end position="115"/>
    </location>
</feature>
<dbReference type="InterPro" id="IPR005828">
    <property type="entry name" value="MFS_sugar_transport-like"/>
</dbReference>
<reference evidence="11" key="1">
    <citation type="submission" date="2020-12" db="EMBL/GenBank/DDBJ databases">
        <title>Metabolic potential, ecology and presence of endohyphal bacteria is reflected in genomic diversity of Mucoromycotina.</title>
        <authorList>
            <person name="Muszewska A."/>
            <person name="Okrasinska A."/>
            <person name="Steczkiewicz K."/>
            <person name="Drgas O."/>
            <person name="Orlowska M."/>
            <person name="Perlinska-Lenart U."/>
            <person name="Aleksandrzak-Piekarczyk T."/>
            <person name="Szatraj K."/>
            <person name="Zielenkiewicz U."/>
            <person name="Pilsyk S."/>
            <person name="Malc E."/>
            <person name="Mieczkowski P."/>
            <person name="Kruszewska J.S."/>
            <person name="Biernat P."/>
            <person name="Pawlowska J."/>
        </authorList>
    </citation>
    <scope>NUCLEOTIDE SEQUENCE</scope>
    <source>
        <strain evidence="11">WA0000067209</strain>
    </source>
</reference>
<keyword evidence="5 9" id="KW-1133">Transmembrane helix</keyword>
<dbReference type="PROSITE" id="PS50850">
    <property type="entry name" value="MFS"/>
    <property type="match status" value="1"/>
</dbReference>
<feature type="domain" description="Major facilitator superfamily (MFS) profile" evidence="10">
    <location>
        <begin position="19"/>
        <end position="455"/>
    </location>
</feature>
<feature type="compositionally biased region" description="Basic and acidic residues" evidence="8">
    <location>
        <begin position="459"/>
        <end position="472"/>
    </location>
</feature>
<dbReference type="PRINTS" id="PR00171">
    <property type="entry name" value="SUGRTRNSPORT"/>
</dbReference>
<dbReference type="GO" id="GO:0015149">
    <property type="term" value="F:hexose transmembrane transporter activity"/>
    <property type="evidence" value="ECO:0007669"/>
    <property type="project" value="TreeGrafter"/>
</dbReference>